<dbReference type="EC" id="3.1.26.5" evidence="6 7"/>
<keyword evidence="4 6" id="KW-0378">Hydrolase</keyword>
<name>A0A7L9RUJ0_9PROT</name>
<evidence type="ECO:0000313" key="8">
    <source>
        <dbReference type="EMBL" id="QOL20236.1"/>
    </source>
</evidence>
<dbReference type="EMBL" id="CP054719">
    <property type="protein sequence ID" value="QOL20236.1"/>
    <property type="molecule type" value="Genomic_DNA"/>
</dbReference>
<keyword evidence="9" id="KW-1185">Reference proteome</keyword>
<dbReference type="GO" id="GO:0001682">
    <property type="term" value="P:tRNA 5'-leader removal"/>
    <property type="evidence" value="ECO:0007669"/>
    <property type="project" value="UniProtKB-UniRule"/>
</dbReference>
<dbReference type="Proteomes" id="UP000594001">
    <property type="component" value="Chromosome"/>
</dbReference>
<keyword evidence="2 6" id="KW-0540">Nuclease</keyword>
<comment type="catalytic activity">
    <reaction evidence="6">
        <text>Endonucleolytic cleavage of RNA, removing 5'-extranucleotides from tRNA precursor.</text>
        <dbReference type="EC" id="3.1.26.5"/>
    </reaction>
</comment>
<keyword evidence="5 6" id="KW-0694">RNA-binding</keyword>
<dbReference type="PANTHER" id="PTHR33992">
    <property type="entry name" value="RIBONUCLEASE P PROTEIN COMPONENT"/>
    <property type="match status" value="1"/>
</dbReference>
<dbReference type="PANTHER" id="PTHR33992:SF1">
    <property type="entry name" value="RIBONUCLEASE P PROTEIN COMPONENT"/>
    <property type="match status" value="1"/>
</dbReference>
<dbReference type="Pfam" id="PF00825">
    <property type="entry name" value="Ribonuclease_P"/>
    <property type="match status" value="1"/>
</dbReference>
<dbReference type="GO" id="GO:0004526">
    <property type="term" value="F:ribonuclease P activity"/>
    <property type="evidence" value="ECO:0007669"/>
    <property type="project" value="UniProtKB-UniRule"/>
</dbReference>
<evidence type="ECO:0000256" key="7">
    <source>
        <dbReference type="NCBIfam" id="TIGR00188"/>
    </source>
</evidence>
<evidence type="ECO:0000256" key="4">
    <source>
        <dbReference type="ARBA" id="ARBA00022801"/>
    </source>
</evidence>
<keyword evidence="3 6" id="KW-0255">Endonuclease</keyword>
<accession>A0A7L9RUJ0</accession>
<sequence>MSKRFCTLQKRREFLRVSGAGKRFYGEHFLVQALPNQENSGIFRVGYVATRKTGNAVKRNKAKRRLRSLVYELRDQFDLGCDYVFVARSSLWSVKFETLQHDFETVLKKVAKMDKPADQSCVDGDGASVSTGD</sequence>
<dbReference type="HAMAP" id="MF_00227">
    <property type="entry name" value="RNase_P"/>
    <property type="match status" value="1"/>
</dbReference>
<dbReference type="SUPFAM" id="SSF54211">
    <property type="entry name" value="Ribosomal protein S5 domain 2-like"/>
    <property type="match status" value="1"/>
</dbReference>
<dbReference type="InterPro" id="IPR000100">
    <property type="entry name" value="RNase_P"/>
</dbReference>
<proteinExistence type="inferred from homology"/>
<evidence type="ECO:0000313" key="9">
    <source>
        <dbReference type="Proteomes" id="UP000594001"/>
    </source>
</evidence>
<protein>
    <recommendedName>
        <fullName evidence="6 7">Ribonuclease P protein component</fullName>
        <shortName evidence="6">RNase P protein</shortName>
        <shortName evidence="6">RNaseP protein</shortName>
        <ecNumber evidence="6 7">3.1.26.5</ecNumber>
    </recommendedName>
    <alternativeName>
        <fullName evidence="6">Protein C5</fullName>
    </alternativeName>
</protein>
<dbReference type="GO" id="GO:0000049">
    <property type="term" value="F:tRNA binding"/>
    <property type="evidence" value="ECO:0007669"/>
    <property type="project" value="UniProtKB-UniRule"/>
</dbReference>
<reference evidence="8 9" key="1">
    <citation type="submission" date="2020-06" db="EMBL/GenBank/DDBJ databases">
        <title>The endosymbiont of the kinetoplastid Bodo saltans is a Paracaedibacter-like alpha-proteobacterium possessing a putative toxin-antitoxin system.</title>
        <authorList>
            <person name="Midha S."/>
            <person name="Rigden D.J."/>
            <person name="Siozios S."/>
            <person name="Hurst G.D.D."/>
            <person name="Jackson A.P."/>
        </authorList>
    </citation>
    <scope>NUCLEOTIDE SEQUENCE [LARGE SCALE GENOMIC DNA]</scope>
    <source>
        <strain evidence="8">Lake Konstanz</strain>
    </source>
</reference>
<comment type="function">
    <text evidence="6">RNaseP catalyzes the removal of the 5'-leader sequence from pre-tRNA to produce the mature 5'-terminus. It can also cleave other RNA substrates such as 4.5S RNA. The protein component plays an auxiliary but essential role in vivo by binding to the 5'-leader sequence and broadening the substrate specificity of the ribozyme.</text>
</comment>
<evidence type="ECO:0000256" key="3">
    <source>
        <dbReference type="ARBA" id="ARBA00022759"/>
    </source>
</evidence>
<evidence type="ECO:0000256" key="1">
    <source>
        <dbReference type="ARBA" id="ARBA00022694"/>
    </source>
</evidence>
<comment type="similarity">
    <text evidence="6">Belongs to the RnpA family.</text>
</comment>
<dbReference type="NCBIfam" id="TIGR00188">
    <property type="entry name" value="rnpA"/>
    <property type="match status" value="1"/>
</dbReference>
<evidence type="ECO:0000256" key="5">
    <source>
        <dbReference type="ARBA" id="ARBA00022884"/>
    </source>
</evidence>
<dbReference type="InterPro" id="IPR014721">
    <property type="entry name" value="Ribsml_uS5_D2-typ_fold_subgr"/>
</dbReference>
<dbReference type="GO" id="GO:0042781">
    <property type="term" value="F:3'-tRNA processing endoribonuclease activity"/>
    <property type="evidence" value="ECO:0007669"/>
    <property type="project" value="TreeGrafter"/>
</dbReference>
<dbReference type="RefSeq" id="WP_350331788.1">
    <property type="nucleotide sequence ID" value="NZ_CP054719.1"/>
</dbReference>
<evidence type="ECO:0000256" key="2">
    <source>
        <dbReference type="ARBA" id="ARBA00022722"/>
    </source>
</evidence>
<keyword evidence="1 6" id="KW-0819">tRNA processing</keyword>
<dbReference type="InterPro" id="IPR020568">
    <property type="entry name" value="Ribosomal_Su5_D2-typ_SF"/>
</dbReference>
<dbReference type="Gene3D" id="3.30.230.10">
    <property type="match status" value="1"/>
</dbReference>
<evidence type="ECO:0000256" key="6">
    <source>
        <dbReference type="HAMAP-Rule" id="MF_00227"/>
    </source>
</evidence>
<comment type="subunit">
    <text evidence="6">Consists of a catalytic RNA component (M1 or rnpB) and a protein subunit.</text>
</comment>
<organism evidence="8 9">
    <name type="scientific">Candidatus Bodocaedibacter vickermanii</name>
    <dbReference type="NCBI Taxonomy" id="2741701"/>
    <lineage>
        <taxon>Bacteria</taxon>
        <taxon>Pseudomonadati</taxon>
        <taxon>Pseudomonadota</taxon>
        <taxon>Alphaproteobacteria</taxon>
        <taxon>Holosporales</taxon>
        <taxon>Candidatus Paracaedibacteraceae</taxon>
        <taxon>Candidatus Bodocaedibacter</taxon>
    </lineage>
</organism>
<gene>
    <name evidence="6 8" type="primary">rnpA</name>
    <name evidence="8" type="ORF">CPBP_01019</name>
</gene>
<dbReference type="AlphaFoldDB" id="A0A7L9RUJ0"/>
<dbReference type="GO" id="GO:0030677">
    <property type="term" value="C:ribonuclease P complex"/>
    <property type="evidence" value="ECO:0007669"/>
    <property type="project" value="TreeGrafter"/>
</dbReference>
<dbReference type="KEGG" id="pbal:CPBP_01019"/>